<evidence type="ECO:0000313" key="1">
    <source>
        <dbReference type="EMBL" id="MEL1247972.1"/>
    </source>
</evidence>
<proteinExistence type="predicted"/>
<dbReference type="RefSeq" id="WP_341682937.1">
    <property type="nucleotide sequence ID" value="NZ_JBBYHT010000003.1"/>
</dbReference>
<dbReference type="EMBL" id="JBBYHT010000003">
    <property type="protein sequence ID" value="MEL1247972.1"/>
    <property type="molecule type" value="Genomic_DNA"/>
</dbReference>
<protein>
    <recommendedName>
        <fullName evidence="3">DUF2292 domain-containing protein</fullName>
    </recommendedName>
</protein>
<keyword evidence="2" id="KW-1185">Reference proteome</keyword>
<reference evidence="1 2" key="1">
    <citation type="submission" date="2024-04" db="EMBL/GenBank/DDBJ databases">
        <title>Flavobacterium sp. DGU41 16S ribosomal RNA gene Genome sequencing and assembly.</title>
        <authorList>
            <person name="Park S."/>
        </authorList>
    </citation>
    <scope>NUCLEOTIDE SEQUENCE [LARGE SCALE GENOMIC DNA]</scope>
    <source>
        <strain evidence="1 2">DGU41</strain>
    </source>
</reference>
<name>A0ABU9I872_9FLAO</name>
<evidence type="ECO:0000313" key="2">
    <source>
        <dbReference type="Proteomes" id="UP001393056"/>
    </source>
</evidence>
<organism evidence="1 2">
    <name type="scientific">Flavobacterium helocola</name>
    <dbReference type="NCBI Taxonomy" id="3139139"/>
    <lineage>
        <taxon>Bacteria</taxon>
        <taxon>Pseudomonadati</taxon>
        <taxon>Bacteroidota</taxon>
        <taxon>Flavobacteriia</taxon>
        <taxon>Flavobacteriales</taxon>
        <taxon>Flavobacteriaceae</taxon>
        <taxon>Flavobacterium</taxon>
    </lineage>
</organism>
<comment type="caution">
    <text evidence="1">The sequence shown here is derived from an EMBL/GenBank/DDBJ whole genome shotgun (WGS) entry which is preliminary data.</text>
</comment>
<dbReference type="Proteomes" id="UP001393056">
    <property type="component" value="Unassembled WGS sequence"/>
</dbReference>
<gene>
    <name evidence="1" type="ORF">AAEO58_07935</name>
</gene>
<sequence length="50" mass="5911">MKKNKKISKQQVKILEGMDLVYEKLIAFKKRMNSDIVVIQDKKVVHIKPE</sequence>
<evidence type="ECO:0008006" key="3">
    <source>
        <dbReference type="Google" id="ProtNLM"/>
    </source>
</evidence>
<accession>A0ABU9I872</accession>